<reference evidence="2" key="1">
    <citation type="submission" date="2015-11" db="EMBL/GenBank/DDBJ databases">
        <title>De novo transcriptome assembly of four potential Pierce s Disease insect vectors from Arizona vineyards.</title>
        <authorList>
            <person name="Tassone E.E."/>
        </authorList>
    </citation>
    <scope>NUCLEOTIDE SEQUENCE</scope>
</reference>
<evidence type="ECO:0000256" key="1">
    <source>
        <dbReference type="SAM" id="MobiDB-lite"/>
    </source>
</evidence>
<proteinExistence type="predicted"/>
<gene>
    <name evidence="2" type="ORF">g.27776</name>
</gene>
<feature type="non-terminal residue" evidence="2">
    <location>
        <position position="112"/>
    </location>
</feature>
<dbReference type="EMBL" id="GEBQ01003261">
    <property type="protein sequence ID" value="JAT36716.1"/>
    <property type="molecule type" value="Transcribed_RNA"/>
</dbReference>
<feature type="non-terminal residue" evidence="2">
    <location>
        <position position="1"/>
    </location>
</feature>
<evidence type="ECO:0000313" key="2">
    <source>
        <dbReference type="EMBL" id="JAT36716.1"/>
    </source>
</evidence>
<accession>A0A1B6MLA2</accession>
<protein>
    <submittedName>
        <fullName evidence="2">Uncharacterized protein</fullName>
    </submittedName>
</protein>
<dbReference type="AlphaFoldDB" id="A0A1B6MLA2"/>
<sequence length="112" mass="12798">KYQAGGVGIHRPIKKTKPGTKPISVVDGGNYRSKKAQGDVRKKGQPDPYAYVPLRKDTLNKRKRMKAAGQFKNILKGAKKGVRIGSKNKMKMKRKYFNLYNKSTYITMYIIY</sequence>
<feature type="compositionally biased region" description="Basic and acidic residues" evidence="1">
    <location>
        <begin position="36"/>
        <end position="45"/>
    </location>
</feature>
<organism evidence="2">
    <name type="scientific">Graphocephala atropunctata</name>
    <dbReference type="NCBI Taxonomy" id="36148"/>
    <lineage>
        <taxon>Eukaryota</taxon>
        <taxon>Metazoa</taxon>
        <taxon>Ecdysozoa</taxon>
        <taxon>Arthropoda</taxon>
        <taxon>Hexapoda</taxon>
        <taxon>Insecta</taxon>
        <taxon>Pterygota</taxon>
        <taxon>Neoptera</taxon>
        <taxon>Paraneoptera</taxon>
        <taxon>Hemiptera</taxon>
        <taxon>Auchenorrhyncha</taxon>
        <taxon>Membracoidea</taxon>
        <taxon>Cicadellidae</taxon>
        <taxon>Cicadellinae</taxon>
        <taxon>Cicadellini</taxon>
        <taxon>Graphocephala</taxon>
    </lineage>
</organism>
<feature type="region of interest" description="Disordered" evidence="1">
    <location>
        <begin position="1"/>
        <end position="51"/>
    </location>
</feature>
<name>A0A1B6MLA2_9HEMI</name>